<evidence type="ECO:0000313" key="1">
    <source>
        <dbReference type="EMBL" id="KAK7734855.1"/>
    </source>
</evidence>
<keyword evidence="2" id="KW-1185">Reference proteome</keyword>
<protein>
    <submittedName>
        <fullName evidence="1">Uncharacterized protein</fullName>
    </submittedName>
</protein>
<name>A0ABR1PEE1_DIAER</name>
<gene>
    <name evidence="1" type="ORF">SLS63_004276</name>
</gene>
<sequence length="460" mass="52859">MSTEELTFRIAGVPDFWAQATREVITAETTLLDTFHVNTRGEVVLRGWSPKVVDFFLKLLHDEDDELDGFFDEFEAEVKDVWSIASFHEKFIQGLHATDDEFEAEVKNVRSFASWREKFIQGLQATDDDSATHEPGRPTLRMRQWFRRWWGENDEDFRGIAASDLVRLVMPAFYIGDAQTFMSVTHDCFLHTNREQASSENVKMPEDSDPGGIGAIDTRHPLLGKLAAVRANMISKIEDALPYDEQKDGLPRGRGHKSTQCEDTGWCPKLKSAAYYKALRATGCWPVRPVMEKYSIHEVLTMLANKFEYVNYDNLPGVPDRAAARVKMPATQDATKDKRCRVCVDAAVKAAFDRKVKRLIDTLLDDKKTWVTLERQGRPIRVEVDDSFAGLCLDCLTKTKFGSEDEDYWNHCLDFEYDHGCAIPHGQPTWYFSYLGRPEDMRQYQKRKKEQLQTQQRGGR</sequence>
<organism evidence="1 2">
    <name type="scientific">Diaporthe eres</name>
    <name type="common">Phomopsis oblonga</name>
    <dbReference type="NCBI Taxonomy" id="83184"/>
    <lineage>
        <taxon>Eukaryota</taxon>
        <taxon>Fungi</taxon>
        <taxon>Dikarya</taxon>
        <taxon>Ascomycota</taxon>
        <taxon>Pezizomycotina</taxon>
        <taxon>Sordariomycetes</taxon>
        <taxon>Sordariomycetidae</taxon>
        <taxon>Diaporthales</taxon>
        <taxon>Diaporthaceae</taxon>
        <taxon>Diaporthe</taxon>
        <taxon>Diaporthe eres species complex</taxon>
    </lineage>
</organism>
<evidence type="ECO:0000313" key="2">
    <source>
        <dbReference type="Proteomes" id="UP001430848"/>
    </source>
</evidence>
<dbReference type="Proteomes" id="UP001430848">
    <property type="component" value="Unassembled WGS sequence"/>
</dbReference>
<proteinExistence type="predicted"/>
<dbReference type="EMBL" id="JAKNSF020000015">
    <property type="protein sequence ID" value="KAK7734855.1"/>
    <property type="molecule type" value="Genomic_DNA"/>
</dbReference>
<reference evidence="1 2" key="1">
    <citation type="submission" date="2024-02" db="EMBL/GenBank/DDBJ databases">
        <title>De novo assembly and annotation of 12 fungi associated with fruit tree decline syndrome in Ontario, Canada.</title>
        <authorList>
            <person name="Sulman M."/>
            <person name="Ellouze W."/>
            <person name="Ilyukhin E."/>
        </authorList>
    </citation>
    <scope>NUCLEOTIDE SEQUENCE [LARGE SCALE GENOMIC DNA]</scope>
    <source>
        <strain evidence="1 2">M169</strain>
    </source>
</reference>
<comment type="caution">
    <text evidence="1">The sequence shown here is derived from an EMBL/GenBank/DDBJ whole genome shotgun (WGS) entry which is preliminary data.</text>
</comment>
<accession>A0ABR1PEE1</accession>